<gene>
    <name evidence="1" type="ORF">LQG66_21135</name>
</gene>
<dbReference type="Pfam" id="PF13704">
    <property type="entry name" value="Glyco_tranf_2_4"/>
    <property type="match status" value="1"/>
</dbReference>
<evidence type="ECO:0000313" key="1">
    <source>
        <dbReference type="EMBL" id="UFZ01818.1"/>
    </source>
</evidence>
<dbReference type="RefSeq" id="WP_231317611.1">
    <property type="nucleotide sequence ID" value="NZ_CP088156.1"/>
</dbReference>
<name>A0ABY3R4Z9_9BRAD</name>
<reference evidence="1" key="1">
    <citation type="journal article" date="2024" name="Antonie Van Leeuwenhoek">
        <title>Bradyrhizobium ontarionense sp. nov., a novel bacterial symbiont isolated from Aeschynomene indica (Indian jointvetch), harbours photosynthesis, nitrogen fixation and nitrous oxide (N2O) reductase genes.</title>
        <authorList>
            <person name="Bromfield E.S.P."/>
            <person name="Cloutier S."/>
        </authorList>
    </citation>
    <scope>NUCLEOTIDE SEQUENCE</scope>
    <source>
        <strain evidence="1">A19</strain>
    </source>
</reference>
<dbReference type="Proteomes" id="UP001431010">
    <property type="component" value="Chromosome"/>
</dbReference>
<dbReference type="EMBL" id="CP088156">
    <property type="protein sequence ID" value="UFZ01818.1"/>
    <property type="molecule type" value="Genomic_DNA"/>
</dbReference>
<organism evidence="1 2">
    <name type="scientific">Bradyrhizobium ontarionense</name>
    <dbReference type="NCBI Taxonomy" id="2898149"/>
    <lineage>
        <taxon>Bacteria</taxon>
        <taxon>Pseudomonadati</taxon>
        <taxon>Pseudomonadota</taxon>
        <taxon>Alphaproteobacteria</taxon>
        <taxon>Hyphomicrobiales</taxon>
        <taxon>Nitrobacteraceae</taxon>
        <taxon>Bradyrhizobium</taxon>
    </lineage>
</organism>
<accession>A0ABY3R4Z9</accession>
<dbReference type="CDD" id="cd00761">
    <property type="entry name" value="Glyco_tranf_GTA_type"/>
    <property type="match status" value="1"/>
</dbReference>
<protein>
    <submittedName>
        <fullName evidence="1">Glycosyltransferase family 2 protein</fullName>
    </submittedName>
</protein>
<sequence length="340" mass="39416">MHFDPSLLDDCTGRCRFTAEVQNMLETRLLNWEENADQICREIAGRESPIKVVLKTKDERFLLKRWIQHYIDLFGSDGIVIFDNGSTNESVIETYEAYSDRILIYTYKGSVDTIHITTNFKRLYDALRQSSEYFAFLDTDEFLVGMNEDKLLSADATRSQILHSGKAAYFGVWLQNLAKSDRRFWLTEDRLVQGMLWGKPIIRRDAVLPEFVNHNHQLVSLMDDTTPLVADLFLLHLNLLFPRQRIEANLRKLVTFGAISPGTRPEDLLHEDAQRFPKGNVRNWIQEIKNLLATENEVVPTSLPPDAIEFLQDGKLEFTKETQKPLLSSFLRDARSYLKR</sequence>
<keyword evidence="2" id="KW-1185">Reference proteome</keyword>
<proteinExistence type="predicted"/>
<evidence type="ECO:0000313" key="2">
    <source>
        <dbReference type="Proteomes" id="UP001431010"/>
    </source>
</evidence>